<dbReference type="EMBL" id="QGNW01000027">
    <property type="protein sequence ID" value="RVX12742.1"/>
    <property type="molecule type" value="Genomic_DNA"/>
</dbReference>
<proteinExistence type="predicted"/>
<gene>
    <name evidence="1" type="ORF">CK203_011791</name>
</gene>
<reference evidence="1 2" key="1">
    <citation type="journal article" date="2018" name="PLoS Genet.">
        <title>Population sequencing reveals clonal diversity and ancestral inbreeding in the grapevine cultivar Chardonnay.</title>
        <authorList>
            <person name="Roach M.J."/>
            <person name="Johnson D.L."/>
            <person name="Bohlmann J."/>
            <person name="van Vuuren H.J."/>
            <person name="Jones S.J."/>
            <person name="Pretorius I.S."/>
            <person name="Schmidt S.A."/>
            <person name="Borneman A.R."/>
        </authorList>
    </citation>
    <scope>NUCLEOTIDE SEQUENCE [LARGE SCALE GENOMIC DNA]</scope>
    <source>
        <strain evidence="2">cv. Chardonnay</strain>
        <tissue evidence="1">Leaf</tissue>
    </source>
</reference>
<dbReference type="Proteomes" id="UP000288805">
    <property type="component" value="Unassembled WGS sequence"/>
</dbReference>
<accession>A0A438JUU4</accession>
<evidence type="ECO:0000313" key="2">
    <source>
        <dbReference type="Proteomes" id="UP000288805"/>
    </source>
</evidence>
<protein>
    <submittedName>
        <fullName evidence="1">Uncharacterized protein</fullName>
    </submittedName>
</protein>
<sequence length="147" mass="16376">MAIHKLAAIIKNPLNEDEFLLVKESPPPKFGEEEYDSYFDSDLWDLPSTQLNLLQGESQCGVAVEGAESVLDKIDLTKFDLNLALNQVLARVGYGMHGGVQWRLWKYAEEAEFGPGDPVHTVFITGKLVSVDDNLQGLVRPTLIMFP</sequence>
<comment type="caution">
    <text evidence="1">The sequence shown here is derived from an EMBL/GenBank/DDBJ whole genome shotgun (WGS) entry which is preliminary data.</text>
</comment>
<dbReference type="AlphaFoldDB" id="A0A438JUU4"/>
<organism evidence="1 2">
    <name type="scientific">Vitis vinifera</name>
    <name type="common">Grape</name>
    <dbReference type="NCBI Taxonomy" id="29760"/>
    <lineage>
        <taxon>Eukaryota</taxon>
        <taxon>Viridiplantae</taxon>
        <taxon>Streptophyta</taxon>
        <taxon>Embryophyta</taxon>
        <taxon>Tracheophyta</taxon>
        <taxon>Spermatophyta</taxon>
        <taxon>Magnoliopsida</taxon>
        <taxon>eudicotyledons</taxon>
        <taxon>Gunneridae</taxon>
        <taxon>Pentapetalae</taxon>
        <taxon>rosids</taxon>
        <taxon>Vitales</taxon>
        <taxon>Vitaceae</taxon>
        <taxon>Viteae</taxon>
        <taxon>Vitis</taxon>
    </lineage>
</organism>
<evidence type="ECO:0000313" key="1">
    <source>
        <dbReference type="EMBL" id="RVX12742.1"/>
    </source>
</evidence>
<name>A0A438JUU4_VITVI</name>